<reference evidence="2" key="1">
    <citation type="journal article" date="2019" name="Int. J. Syst. Evol. Microbiol.">
        <title>The Global Catalogue of Microorganisms (GCM) 10K type strain sequencing project: providing services to taxonomists for standard genome sequencing and annotation.</title>
        <authorList>
            <consortium name="The Broad Institute Genomics Platform"/>
            <consortium name="The Broad Institute Genome Sequencing Center for Infectious Disease"/>
            <person name="Wu L."/>
            <person name="Ma J."/>
        </authorList>
    </citation>
    <scope>NUCLEOTIDE SEQUENCE [LARGE SCALE GENOMIC DNA]</scope>
    <source>
        <strain evidence="2">CGMCC 1.12769</strain>
    </source>
</reference>
<evidence type="ECO:0000313" key="2">
    <source>
        <dbReference type="Proteomes" id="UP000659344"/>
    </source>
</evidence>
<sequence>MNDVEETKNCPKKEQLITSTLFQSLKMSATFEINKCISI</sequence>
<dbReference type="Proteomes" id="UP000659344">
    <property type="component" value="Unassembled WGS sequence"/>
</dbReference>
<keyword evidence="2" id="KW-1185">Reference proteome</keyword>
<comment type="caution">
    <text evidence="1">The sequence shown here is derived from an EMBL/GenBank/DDBJ whole genome shotgun (WGS) entry which is preliminary data.</text>
</comment>
<dbReference type="EMBL" id="BMFT01000001">
    <property type="protein sequence ID" value="GGH23508.1"/>
    <property type="molecule type" value="Genomic_DNA"/>
</dbReference>
<evidence type="ECO:0000313" key="1">
    <source>
        <dbReference type="EMBL" id="GGH23508.1"/>
    </source>
</evidence>
<accession>A0ABQ1YFL7</accession>
<organism evidence="1 2">
    <name type="scientific">Paenibacillus segetis</name>
    <dbReference type="NCBI Taxonomy" id="1325360"/>
    <lineage>
        <taxon>Bacteria</taxon>
        <taxon>Bacillati</taxon>
        <taxon>Bacillota</taxon>
        <taxon>Bacilli</taxon>
        <taxon>Bacillales</taxon>
        <taxon>Paenibacillaceae</taxon>
        <taxon>Paenibacillus</taxon>
    </lineage>
</organism>
<gene>
    <name evidence="1" type="ORF">GCM10008013_22670</name>
</gene>
<proteinExistence type="predicted"/>
<name>A0ABQ1YFL7_9BACL</name>
<protein>
    <submittedName>
        <fullName evidence="1">Uncharacterized protein</fullName>
    </submittedName>
</protein>